<dbReference type="InterPro" id="IPR035906">
    <property type="entry name" value="MetI-like_sf"/>
</dbReference>
<dbReference type="SUPFAM" id="SSF161098">
    <property type="entry name" value="MetI-like"/>
    <property type="match status" value="1"/>
</dbReference>
<feature type="transmembrane region" description="Helical" evidence="7">
    <location>
        <begin position="168"/>
        <end position="189"/>
    </location>
</feature>
<dbReference type="Gene3D" id="1.10.3720.10">
    <property type="entry name" value="MetI-like"/>
    <property type="match status" value="1"/>
</dbReference>
<evidence type="ECO:0000259" key="8">
    <source>
        <dbReference type="PROSITE" id="PS50928"/>
    </source>
</evidence>
<dbReference type="InterPro" id="IPR051393">
    <property type="entry name" value="ABC_transporter_permease"/>
</dbReference>
<dbReference type="PANTHER" id="PTHR30193:SF37">
    <property type="entry name" value="INNER MEMBRANE ABC TRANSPORTER PERMEASE PROTEIN YCJO"/>
    <property type="match status" value="1"/>
</dbReference>
<dbReference type="Pfam" id="PF00528">
    <property type="entry name" value="BPD_transp_1"/>
    <property type="match status" value="1"/>
</dbReference>
<evidence type="ECO:0000256" key="4">
    <source>
        <dbReference type="ARBA" id="ARBA00022692"/>
    </source>
</evidence>
<dbReference type="CDD" id="cd06261">
    <property type="entry name" value="TM_PBP2"/>
    <property type="match status" value="1"/>
</dbReference>
<name>A0ABU0JK83_9HYPH</name>
<keyword evidence="3" id="KW-1003">Cell membrane</keyword>
<feature type="transmembrane region" description="Helical" evidence="7">
    <location>
        <begin position="24"/>
        <end position="44"/>
    </location>
</feature>
<comment type="subcellular location">
    <subcellularLocation>
        <location evidence="1 7">Cell membrane</location>
        <topology evidence="1 7">Multi-pass membrane protein</topology>
    </subcellularLocation>
</comment>
<keyword evidence="5 7" id="KW-1133">Transmembrane helix</keyword>
<organism evidence="9 10">
    <name type="scientific">Labrys wisconsinensis</name>
    <dbReference type="NCBI Taxonomy" id="425677"/>
    <lineage>
        <taxon>Bacteria</taxon>
        <taxon>Pseudomonadati</taxon>
        <taxon>Pseudomonadota</taxon>
        <taxon>Alphaproteobacteria</taxon>
        <taxon>Hyphomicrobiales</taxon>
        <taxon>Xanthobacteraceae</taxon>
        <taxon>Labrys</taxon>
    </lineage>
</organism>
<protein>
    <submittedName>
        <fullName evidence="9">Multiple sugar transport system permease protein</fullName>
    </submittedName>
</protein>
<evidence type="ECO:0000256" key="6">
    <source>
        <dbReference type="ARBA" id="ARBA00023136"/>
    </source>
</evidence>
<dbReference type="EMBL" id="JAUSVX010000025">
    <property type="protein sequence ID" value="MDQ0474701.1"/>
    <property type="molecule type" value="Genomic_DNA"/>
</dbReference>
<evidence type="ECO:0000313" key="9">
    <source>
        <dbReference type="EMBL" id="MDQ0474701.1"/>
    </source>
</evidence>
<keyword evidence="10" id="KW-1185">Reference proteome</keyword>
<gene>
    <name evidence="9" type="ORF">QO011_007742</name>
</gene>
<dbReference type="Proteomes" id="UP001242480">
    <property type="component" value="Unassembled WGS sequence"/>
</dbReference>
<feature type="transmembrane region" description="Helical" evidence="7">
    <location>
        <begin position="225"/>
        <end position="248"/>
    </location>
</feature>
<feature type="transmembrane region" description="Helical" evidence="7">
    <location>
        <begin position="88"/>
        <end position="108"/>
    </location>
</feature>
<dbReference type="PANTHER" id="PTHR30193">
    <property type="entry name" value="ABC TRANSPORTER PERMEASE PROTEIN"/>
    <property type="match status" value="1"/>
</dbReference>
<evidence type="ECO:0000256" key="3">
    <source>
        <dbReference type="ARBA" id="ARBA00022475"/>
    </source>
</evidence>
<dbReference type="PROSITE" id="PS50928">
    <property type="entry name" value="ABC_TM1"/>
    <property type="match status" value="1"/>
</dbReference>
<feature type="transmembrane region" description="Helical" evidence="7">
    <location>
        <begin position="120"/>
        <end position="141"/>
    </location>
</feature>
<evidence type="ECO:0000256" key="7">
    <source>
        <dbReference type="RuleBase" id="RU363032"/>
    </source>
</evidence>
<evidence type="ECO:0000256" key="5">
    <source>
        <dbReference type="ARBA" id="ARBA00022989"/>
    </source>
</evidence>
<feature type="domain" description="ABC transmembrane type-1" evidence="8">
    <location>
        <begin position="83"/>
        <end position="295"/>
    </location>
</feature>
<reference evidence="9 10" key="1">
    <citation type="submission" date="2023-07" db="EMBL/GenBank/DDBJ databases">
        <title>Genomic Encyclopedia of Type Strains, Phase IV (KMG-IV): sequencing the most valuable type-strain genomes for metagenomic binning, comparative biology and taxonomic classification.</title>
        <authorList>
            <person name="Goeker M."/>
        </authorList>
    </citation>
    <scope>NUCLEOTIDE SEQUENCE [LARGE SCALE GENOMIC DNA]</scope>
    <source>
        <strain evidence="9 10">DSM 19619</strain>
    </source>
</reference>
<dbReference type="RefSeq" id="WP_307284764.1">
    <property type="nucleotide sequence ID" value="NZ_JAUSVX010000025.1"/>
</dbReference>
<comment type="caution">
    <text evidence="9">The sequence shown here is derived from an EMBL/GenBank/DDBJ whole genome shotgun (WGS) entry which is preliminary data.</text>
</comment>
<evidence type="ECO:0000256" key="2">
    <source>
        <dbReference type="ARBA" id="ARBA00022448"/>
    </source>
</evidence>
<keyword evidence="2 7" id="KW-0813">Transport</keyword>
<comment type="similarity">
    <text evidence="7">Belongs to the binding-protein-dependent transport system permease family.</text>
</comment>
<keyword evidence="9" id="KW-0762">Sugar transport</keyword>
<keyword evidence="4 7" id="KW-0812">Transmembrane</keyword>
<feature type="transmembrane region" description="Helical" evidence="7">
    <location>
        <begin position="275"/>
        <end position="294"/>
    </location>
</feature>
<accession>A0ABU0JK83</accession>
<evidence type="ECO:0000313" key="10">
    <source>
        <dbReference type="Proteomes" id="UP001242480"/>
    </source>
</evidence>
<dbReference type="InterPro" id="IPR000515">
    <property type="entry name" value="MetI-like"/>
</dbReference>
<keyword evidence="6 7" id="KW-0472">Membrane</keyword>
<proteinExistence type="inferred from homology"/>
<evidence type="ECO:0000256" key="1">
    <source>
        <dbReference type="ARBA" id="ARBA00004651"/>
    </source>
</evidence>
<sequence>MPPANLSRAALPSRRAAAAHRAEWRFAYLCLLPALLLVLVFRAFPLAWGFVLSFTDSTGIGPARFVGAANYAQALADPTFRASVVNTLFLLATLPVWVALPMVLAILIHQGVPGGRLFRAVYFFPAVLSSVIIGSIFNVVLRFDGSLNALLKLVGISAVDWLGDSSTALASLIAVQFWSTFGMGVLIFLAGLSTVPQDMVEAARLDGAGLWQTWLYVIVPSLRPIIEFTAVVTTIGVLTSMFGLIYVLTAGGPGTATTLPEFLIWLEQGKLNQPAYAAALSMMLFVMMAGLAWLQIRIMARNAEI</sequence>